<evidence type="ECO:0000259" key="2">
    <source>
        <dbReference type="SMART" id="SM00822"/>
    </source>
</evidence>
<comment type="similarity">
    <text evidence="1">Belongs to the short-chain dehydrogenases/reductases (SDR) family.</text>
</comment>
<dbReference type="HOGENOM" id="CLU_010194_1_3_5"/>
<dbReference type="InterPro" id="IPR002347">
    <property type="entry name" value="SDR_fam"/>
</dbReference>
<dbReference type="InterPro" id="IPR057326">
    <property type="entry name" value="KR_dom"/>
</dbReference>
<dbReference type="SMART" id="SM00822">
    <property type="entry name" value="PKS_KR"/>
    <property type="match status" value="1"/>
</dbReference>
<dbReference type="KEGG" id="sfh:SFHH103_05814"/>
<dbReference type="Gene3D" id="3.40.50.720">
    <property type="entry name" value="NAD(P)-binding Rossmann-like Domain"/>
    <property type="match status" value="1"/>
</dbReference>
<sequence length="285" mass="30336">MAASAAGDAPRFRRRVDKINRIEGPMSRFEKKTVVITGASRGIGAAIAKRFSKEGANLVVSANEESVHAVADDIKRDGGRAIAFVGDVTDKASVVALYDAAEATFGSVDVSIQNAGVITIARIEEMTEAEWDKVMAVNTKGVFLCAQEAISRMRKHKRGGRIINTASGQAREGFIFTPHYAASKMGVVGITQSLAKEVATERITVNAFCPGIIETDMWAYNDAAWGKLLGDYAPGELMKEWVDGIPMKRAGTGEDVAGLVAFLASDDAAYITGQTINVDGGLIMS</sequence>
<organism evidence="3 4">
    <name type="scientific">Sinorhizobium fredii (strain HH103)</name>
    <dbReference type="NCBI Taxonomy" id="1117943"/>
    <lineage>
        <taxon>Bacteria</taxon>
        <taxon>Pseudomonadati</taxon>
        <taxon>Pseudomonadota</taxon>
        <taxon>Alphaproteobacteria</taxon>
        <taxon>Hyphomicrobiales</taxon>
        <taxon>Rhizobiaceae</taxon>
        <taxon>Sinorhizobium/Ensifer group</taxon>
        <taxon>Sinorhizobium</taxon>
    </lineage>
</organism>
<reference evidence="3 4" key="1">
    <citation type="journal article" date="2012" name="J. Bacteriol.">
        <title>Genome sequence of the soybean symbiont Sinorhizobium fredii HH103.</title>
        <authorList>
            <person name="Weidner S."/>
            <person name="Becker A."/>
            <person name="Bonilla I."/>
            <person name="Jaenicke S."/>
            <person name="Lloret J."/>
            <person name="Margaret I."/>
            <person name="Puhler A."/>
            <person name="Ruiz-Sainz J.E."/>
            <person name="Schneiker-Bekel S."/>
            <person name="Szczepanowski R."/>
            <person name="Vinardell J.M."/>
            <person name="Zehner S."/>
            <person name="Gottfert M."/>
        </authorList>
    </citation>
    <scope>NUCLEOTIDE SEQUENCE [LARGE SCALE GENOMIC DNA]</scope>
    <source>
        <strain evidence="3 4">HH103</strain>
        <plasmid evidence="4">pSfHH103e</plasmid>
    </source>
</reference>
<geneLocation type="plasmid" evidence="3 4">
    <name>pSfHH103e</name>
</geneLocation>
<dbReference type="EMBL" id="HE616899">
    <property type="protein sequence ID" value="CCF00276.1"/>
    <property type="molecule type" value="Genomic_DNA"/>
</dbReference>
<evidence type="ECO:0000256" key="1">
    <source>
        <dbReference type="ARBA" id="ARBA00006484"/>
    </source>
</evidence>
<dbReference type="GO" id="GO:0030497">
    <property type="term" value="P:fatty acid elongation"/>
    <property type="evidence" value="ECO:0007669"/>
    <property type="project" value="TreeGrafter"/>
</dbReference>
<dbReference type="AlphaFoldDB" id="G9AGU4"/>
<dbReference type="Proteomes" id="UP000007735">
    <property type="component" value="Plasmid pSfHH103e"/>
</dbReference>
<proteinExistence type="inferred from homology"/>
<keyword evidence="3" id="KW-0614">Plasmid</keyword>
<protein>
    <submittedName>
        <fullName evidence="3">Short-chain dehydrogenase/reductase</fullName>
        <ecNumber evidence="3">1.-.-.-</ecNumber>
    </submittedName>
</protein>
<dbReference type="PANTHER" id="PTHR42760:SF40">
    <property type="entry name" value="3-OXOACYL-[ACYL-CARRIER-PROTEIN] REDUCTASE, CHLOROPLASTIC"/>
    <property type="match status" value="1"/>
</dbReference>
<dbReference type="SUPFAM" id="SSF51735">
    <property type="entry name" value="NAD(P)-binding Rossmann-fold domains"/>
    <property type="match status" value="1"/>
</dbReference>
<dbReference type="NCBIfam" id="NF005559">
    <property type="entry name" value="PRK07231.1"/>
    <property type="match status" value="1"/>
</dbReference>
<evidence type="ECO:0000313" key="4">
    <source>
        <dbReference type="Proteomes" id="UP000007735"/>
    </source>
</evidence>
<gene>
    <name evidence="3" type="ordered locus">SFHH103_05814</name>
</gene>
<feature type="domain" description="Ketoreductase" evidence="2">
    <location>
        <begin position="32"/>
        <end position="215"/>
    </location>
</feature>
<evidence type="ECO:0000313" key="3">
    <source>
        <dbReference type="EMBL" id="CCF00276.1"/>
    </source>
</evidence>
<dbReference type="PATRIC" id="fig|380.5.peg.5369"/>
<dbReference type="PRINTS" id="PR00081">
    <property type="entry name" value="GDHRDH"/>
</dbReference>
<dbReference type="InterPro" id="IPR020904">
    <property type="entry name" value="Sc_DH/Rdtase_CS"/>
</dbReference>
<dbReference type="EC" id="1.-.-.-" evidence="3"/>
<dbReference type="PROSITE" id="PS00061">
    <property type="entry name" value="ADH_SHORT"/>
    <property type="match status" value="1"/>
</dbReference>
<dbReference type="PANTHER" id="PTHR42760">
    <property type="entry name" value="SHORT-CHAIN DEHYDROGENASES/REDUCTASES FAMILY MEMBER"/>
    <property type="match status" value="1"/>
</dbReference>
<accession>G9AGU4</accession>
<dbReference type="PRINTS" id="PR00080">
    <property type="entry name" value="SDRFAMILY"/>
</dbReference>
<dbReference type="FunFam" id="3.40.50.720:FF:000084">
    <property type="entry name" value="Short-chain dehydrogenase reductase"/>
    <property type="match status" value="1"/>
</dbReference>
<dbReference type="GO" id="GO:0016616">
    <property type="term" value="F:oxidoreductase activity, acting on the CH-OH group of donors, NAD or NADP as acceptor"/>
    <property type="evidence" value="ECO:0007669"/>
    <property type="project" value="TreeGrafter"/>
</dbReference>
<keyword evidence="3" id="KW-0560">Oxidoreductase</keyword>
<name>G9AGU4_SINF1</name>
<dbReference type="InterPro" id="IPR036291">
    <property type="entry name" value="NAD(P)-bd_dom_sf"/>
</dbReference>
<dbReference type="Pfam" id="PF13561">
    <property type="entry name" value="adh_short_C2"/>
    <property type="match status" value="1"/>
</dbReference>